<reference evidence="4 5" key="1">
    <citation type="journal article" date="2023" name="Hortic Res">
        <title>Pangenome of water caltrop reveals structural variations and asymmetric subgenome divergence after allopolyploidization.</title>
        <authorList>
            <person name="Zhang X."/>
            <person name="Chen Y."/>
            <person name="Wang L."/>
            <person name="Yuan Y."/>
            <person name="Fang M."/>
            <person name="Shi L."/>
            <person name="Lu R."/>
            <person name="Comes H.P."/>
            <person name="Ma Y."/>
            <person name="Chen Y."/>
            <person name="Huang G."/>
            <person name="Zhou Y."/>
            <person name="Zheng Z."/>
            <person name="Qiu Y."/>
        </authorList>
    </citation>
    <scope>NUCLEOTIDE SEQUENCE [LARGE SCALE GENOMIC DNA]</scope>
    <source>
        <tissue evidence="4">Roots</tissue>
    </source>
</reference>
<dbReference type="Proteomes" id="UP001345219">
    <property type="component" value="Chromosome 19"/>
</dbReference>
<dbReference type="InterPro" id="IPR011990">
    <property type="entry name" value="TPR-like_helical_dom_sf"/>
</dbReference>
<evidence type="ECO:0000256" key="3">
    <source>
        <dbReference type="SAM" id="Phobius"/>
    </source>
</evidence>
<evidence type="ECO:0000313" key="4">
    <source>
        <dbReference type="EMBL" id="KAK4741387.1"/>
    </source>
</evidence>
<keyword evidence="3" id="KW-0472">Membrane</keyword>
<keyword evidence="5" id="KW-1185">Reference proteome</keyword>
<evidence type="ECO:0000313" key="5">
    <source>
        <dbReference type="Proteomes" id="UP001345219"/>
    </source>
</evidence>
<feature type="repeat" description="PPR" evidence="2">
    <location>
        <begin position="100"/>
        <end position="136"/>
    </location>
</feature>
<dbReference type="PROSITE" id="PS51375">
    <property type="entry name" value="PPR"/>
    <property type="match status" value="1"/>
</dbReference>
<gene>
    <name evidence="4" type="ORF">SAY87_024975</name>
</gene>
<keyword evidence="3" id="KW-0812">Transmembrane</keyword>
<evidence type="ECO:0000256" key="2">
    <source>
        <dbReference type="PROSITE-ProRule" id="PRU00708"/>
    </source>
</evidence>
<keyword evidence="1" id="KW-0677">Repeat</keyword>
<proteinExistence type="predicted"/>
<protein>
    <recommendedName>
        <fullName evidence="6">Pentatricopeptide repeat-containing protein</fullName>
    </recommendedName>
</protein>
<dbReference type="AlphaFoldDB" id="A0AAN7GRW9"/>
<comment type="caution">
    <text evidence="4">The sequence shown here is derived from an EMBL/GenBank/DDBJ whole genome shotgun (WGS) entry which is preliminary data.</text>
</comment>
<evidence type="ECO:0008006" key="6">
    <source>
        <dbReference type="Google" id="ProtNLM"/>
    </source>
</evidence>
<accession>A0AAN7GRW9</accession>
<evidence type="ECO:0000256" key="1">
    <source>
        <dbReference type="ARBA" id="ARBA00022737"/>
    </source>
</evidence>
<feature type="transmembrane region" description="Helical" evidence="3">
    <location>
        <begin position="167"/>
        <end position="188"/>
    </location>
</feature>
<feature type="transmembrane region" description="Helical" evidence="3">
    <location>
        <begin position="254"/>
        <end position="275"/>
    </location>
</feature>
<name>A0AAN7GRW9_9MYRT</name>
<dbReference type="Gene3D" id="1.25.40.10">
    <property type="entry name" value="Tetratricopeptide repeat domain"/>
    <property type="match status" value="1"/>
</dbReference>
<dbReference type="InterPro" id="IPR002885">
    <property type="entry name" value="PPR_rpt"/>
</dbReference>
<dbReference type="EMBL" id="JAXIOK010000024">
    <property type="protein sequence ID" value="KAK4741387.1"/>
    <property type="molecule type" value="Genomic_DNA"/>
</dbReference>
<keyword evidence="3" id="KW-1133">Transmembrane helix</keyword>
<organism evidence="4 5">
    <name type="scientific">Trapa incisa</name>
    <dbReference type="NCBI Taxonomy" id="236973"/>
    <lineage>
        <taxon>Eukaryota</taxon>
        <taxon>Viridiplantae</taxon>
        <taxon>Streptophyta</taxon>
        <taxon>Embryophyta</taxon>
        <taxon>Tracheophyta</taxon>
        <taxon>Spermatophyta</taxon>
        <taxon>Magnoliopsida</taxon>
        <taxon>eudicotyledons</taxon>
        <taxon>Gunneridae</taxon>
        <taxon>Pentapetalae</taxon>
        <taxon>rosids</taxon>
        <taxon>malvids</taxon>
        <taxon>Myrtales</taxon>
        <taxon>Lythraceae</taxon>
        <taxon>Trapa</taxon>
    </lineage>
</organism>
<dbReference type="InterPro" id="IPR046960">
    <property type="entry name" value="PPR_At4g14850-like_plant"/>
</dbReference>
<feature type="transmembrane region" description="Helical" evidence="3">
    <location>
        <begin position="221"/>
        <end position="242"/>
    </location>
</feature>
<dbReference type="PANTHER" id="PTHR47926">
    <property type="entry name" value="PENTATRICOPEPTIDE REPEAT-CONTAINING PROTEIN"/>
    <property type="match status" value="1"/>
</dbReference>
<dbReference type="PANTHER" id="PTHR47926:SF488">
    <property type="entry name" value="DYW DOMAIN-CONTAINING PROTEIN"/>
    <property type="match status" value="1"/>
</dbReference>
<dbReference type="GO" id="GO:0009451">
    <property type="term" value="P:RNA modification"/>
    <property type="evidence" value="ECO:0007669"/>
    <property type="project" value="InterPro"/>
</dbReference>
<dbReference type="GO" id="GO:0003723">
    <property type="term" value="F:RNA binding"/>
    <property type="evidence" value="ECO:0007669"/>
    <property type="project" value="InterPro"/>
</dbReference>
<sequence>MQPHCVGRTMASASLPRLSTPQFSVQASPTTSSDFHTPLSLVRYCSSLRELKQIHAVAIKTNLQDDLPTITRLVSSCTIKPSEASVAYAHKLFDQNPEPTIVLFNILSRGYSRLDGDLSIKAVYLFSRVLSAGLAPDFYTFPSLLKACAASMALEEGRQLHGLALKLGIVGSNIFVLYDVFPVLIFTARLELNVFSALSAKFVSIARLSVIFLVHLTQMDVGLTSLLQIAFLMRVSLASPFPPVAGNRMNGNPLMILKSGLMTLELGTALLIYFFSPRVNRQIPK</sequence>